<dbReference type="RefSeq" id="WP_085758114.1">
    <property type="nucleotide sequence ID" value="NZ_CP019343.1"/>
</dbReference>
<dbReference type="NCBIfam" id="TIGR01145">
    <property type="entry name" value="ATP_synt_delta"/>
    <property type="match status" value="1"/>
</dbReference>
<evidence type="ECO:0000313" key="10">
    <source>
        <dbReference type="Proteomes" id="UP000193450"/>
    </source>
</evidence>
<dbReference type="Gene3D" id="1.10.520.20">
    <property type="entry name" value="N-terminal domain of the delta subunit of the F1F0-ATP synthase"/>
    <property type="match status" value="1"/>
</dbReference>
<keyword evidence="4 8" id="KW-0406">Ion transport</keyword>
<dbReference type="EMBL" id="CP019343">
    <property type="protein sequence ID" value="ARN73985.1"/>
    <property type="molecule type" value="Genomic_DNA"/>
</dbReference>
<protein>
    <recommendedName>
        <fullName evidence="8">ATP synthase subunit delta</fullName>
    </recommendedName>
    <alternativeName>
        <fullName evidence="8">ATP synthase F(1) sector subunit delta</fullName>
    </alternativeName>
    <alternativeName>
        <fullName evidence="8">F-type ATPase subunit delta</fullName>
        <shortName evidence="8">F-ATPase subunit delta</shortName>
    </alternativeName>
</protein>
<dbReference type="GO" id="GO:0005886">
    <property type="term" value="C:plasma membrane"/>
    <property type="evidence" value="ECO:0007669"/>
    <property type="project" value="UniProtKB-SubCell"/>
</dbReference>
<evidence type="ECO:0000256" key="2">
    <source>
        <dbReference type="ARBA" id="ARBA00022448"/>
    </source>
</evidence>
<evidence type="ECO:0000256" key="8">
    <source>
        <dbReference type="HAMAP-Rule" id="MF_01416"/>
    </source>
</evidence>
<dbReference type="Pfam" id="PF00213">
    <property type="entry name" value="OSCP"/>
    <property type="match status" value="1"/>
</dbReference>
<evidence type="ECO:0000313" key="9">
    <source>
        <dbReference type="EMBL" id="ARN73985.1"/>
    </source>
</evidence>
<keyword evidence="8" id="KW-1003">Cell membrane</keyword>
<dbReference type="KEGG" id="osg:BST96_07555"/>
<keyword evidence="3 8" id="KW-0375">Hydrogen ion transport</keyword>
<evidence type="ECO:0000256" key="4">
    <source>
        <dbReference type="ARBA" id="ARBA00023065"/>
    </source>
</evidence>
<keyword evidence="10" id="KW-1185">Reference proteome</keyword>
<dbReference type="OrthoDB" id="9816221at2"/>
<dbReference type="STRING" id="716816.BST96_07555"/>
<dbReference type="GO" id="GO:0045259">
    <property type="term" value="C:proton-transporting ATP synthase complex"/>
    <property type="evidence" value="ECO:0007669"/>
    <property type="project" value="UniProtKB-KW"/>
</dbReference>
<comment type="similarity">
    <text evidence="8">Belongs to the ATPase delta chain family.</text>
</comment>
<evidence type="ECO:0000256" key="6">
    <source>
        <dbReference type="ARBA" id="ARBA00023196"/>
    </source>
</evidence>
<comment type="function">
    <text evidence="8">F(1)F(0) ATP synthase produces ATP from ADP in the presence of a proton or sodium gradient. F-type ATPases consist of two structural domains, F(1) containing the extramembraneous catalytic core and F(0) containing the membrane proton channel, linked together by a central stalk and a peripheral stalk. During catalysis, ATP synthesis in the catalytic domain of F(1) is coupled via a rotary mechanism of the central stalk subunits to proton translocation.</text>
</comment>
<organism evidence="9 10">
    <name type="scientific">Oceanicoccus sagamiensis</name>
    <dbReference type="NCBI Taxonomy" id="716816"/>
    <lineage>
        <taxon>Bacteria</taxon>
        <taxon>Pseudomonadati</taxon>
        <taxon>Pseudomonadota</taxon>
        <taxon>Gammaproteobacteria</taxon>
        <taxon>Cellvibrionales</taxon>
        <taxon>Spongiibacteraceae</taxon>
        <taxon>Oceanicoccus</taxon>
    </lineage>
</organism>
<dbReference type="HAMAP" id="MF_01416">
    <property type="entry name" value="ATP_synth_delta_bact"/>
    <property type="match status" value="1"/>
</dbReference>
<keyword evidence="5 8" id="KW-0472">Membrane</keyword>
<name>A0A1X9NDM1_9GAMM</name>
<comment type="subcellular location">
    <subcellularLocation>
        <location evidence="8">Cell membrane</location>
        <topology evidence="8">Peripheral membrane protein</topology>
    </subcellularLocation>
    <subcellularLocation>
        <location evidence="1">Membrane</location>
    </subcellularLocation>
</comment>
<reference evidence="9 10" key="1">
    <citation type="submission" date="2016-11" db="EMBL/GenBank/DDBJ databases">
        <title>Trade-off between light-utilization and light-protection in marine flavobacteria.</title>
        <authorList>
            <person name="Kumagai Y."/>
        </authorList>
    </citation>
    <scope>NUCLEOTIDE SEQUENCE [LARGE SCALE GENOMIC DNA]</scope>
    <source>
        <strain evidence="9 10">NBRC 107125</strain>
    </source>
</reference>
<comment type="function">
    <text evidence="8">This protein is part of the stalk that links CF(0) to CF(1). It either transmits conformational changes from CF(0) to CF(1) or is implicated in proton conduction.</text>
</comment>
<proteinExistence type="inferred from homology"/>
<evidence type="ECO:0000256" key="1">
    <source>
        <dbReference type="ARBA" id="ARBA00004370"/>
    </source>
</evidence>
<dbReference type="PANTHER" id="PTHR11910">
    <property type="entry name" value="ATP SYNTHASE DELTA CHAIN"/>
    <property type="match status" value="1"/>
</dbReference>
<sequence length="178" mass="19060">MAELSTLARPYARAAFEFAANADDLATWSKQLATAAVVANADNMVKVLTSPSLTSAQQATHFLEVCGDELTANAQNFIKVLADNKRLPLLPTISALFEEFKANREKSVEVEVATAFELDAAIQEKLATALSGKLERDVNVQTVIDKNLLGGVVVRAADVVIDGSVRGRLNKLAEAMNS</sequence>
<evidence type="ECO:0000256" key="3">
    <source>
        <dbReference type="ARBA" id="ARBA00022781"/>
    </source>
</evidence>
<dbReference type="SUPFAM" id="SSF47928">
    <property type="entry name" value="N-terminal domain of the delta subunit of the F1F0-ATP synthase"/>
    <property type="match status" value="1"/>
</dbReference>
<dbReference type="InterPro" id="IPR026015">
    <property type="entry name" value="ATP_synth_OSCP/delta_N_sf"/>
</dbReference>
<dbReference type="NCBIfam" id="NF004402">
    <property type="entry name" value="PRK05758.2-2"/>
    <property type="match status" value="1"/>
</dbReference>
<keyword evidence="2 8" id="KW-0813">Transport</keyword>
<accession>A0A1X9NDM1</accession>
<keyword evidence="7 8" id="KW-0066">ATP synthesis</keyword>
<dbReference type="InterPro" id="IPR000711">
    <property type="entry name" value="ATPase_OSCP/dsu"/>
</dbReference>
<dbReference type="GO" id="GO:0046933">
    <property type="term" value="F:proton-transporting ATP synthase activity, rotational mechanism"/>
    <property type="evidence" value="ECO:0007669"/>
    <property type="project" value="UniProtKB-UniRule"/>
</dbReference>
<keyword evidence="6 8" id="KW-0139">CF(1)</keyword>
<evidence type="ECO:0000256" key="5">
    <source>
        <dbReference type="ARBA" id="ARBA00023136"/>
    </source>
</evidence>
<dbReference type="PRINTS" id="PR00125">
    <property type="entry name" value="ATPASEDELTA"/>
</dbReference>
<dbReference type="AlphaFoldDB" id="A0A1X9NDM1"/>
<evidence type="ECO:0000256" key="7">
    <source>
        <dbReference type="ARBA" id="ARBA00023310"/>
    </source>
</evidence>
<dbReference type="Proteomes" id="UP000193450">
    <property type="component" value="Chromosome"/>
</dbReference>
<gene>
    <name evidence="8" type="primary">atpH</name>
    <name evidence="9" type="ORF">BST96_07555</name>
</gene>